<keyword evidence="3" id="KW-1185">Reference proteome</keyword>
<proteinExistence type="predicted"/>
<sequence length="110" mass="12615">MRERCADAMSIFAEYDAPNLFITFMANPKWPEIMENLRPSEHTTDHPDLLARVFNLKLKSLMDDRTVHGAFGNSIAQVYTIGFQKRVLPHAHILMVLRAADKFSTSEHID</sequence>
<dbReference type="Proteomes" id="UP000499080">
    <property type="component" value="Unassembled WGS sequence"/>
</dbReference>
<gene>
    <name evidence="2" type="ORF">AVEN_9259_1</name>
</gene>
<dbReference type="EMBL" id="BGPR01014228">
    <property type="protein sequence ID" value="GBN64274.1"/>
    <property type="molecule type" value="Genomic_DNA"/>
</dbReference>
<dbReference type="InterPro" id="IPR025476">
    <property type="entry name" value="Helitron_helicase-like"/>
</dbReference>
<feature type="domain" description="Helitron helicase-like" evidence="1">
    <location>
        <begin position="1"/>
        <end position="95"/>
    </location>
</feature>
<dbReference type="OrthoDB" id="3366231at2759"/>
<dbReference type="Pfam" id="PF14214">
    <property type="entry name" value="Helitron_like_N"/>
    <property type="match status" value="1"/>
</dbReference>
<accession>A0A4Y2QLS0</accession>
<evidence type="ECO:0000313" key="3">
    <source>
        <dbReference type="Proteomes" id="UP000499080"/>
    </source>
</evidence>
<name>A0A4Y2QLS0_ARAVE</name>
<organism evidence="2 3">
    <name type="scientific">Araneus ventricosus</name>
    <name type="common">Orbweaver spider</name>
    <name type="synonym">Epeira ventricosa</name>
    <dbReference type="NCBI Taxonomy" id="182803"/>
    <lineage>
        <taxon>Eukaryota</taxon>
        <taxon>Metazoa</taxon>
        <taxon>Ecdysozoa</taxon>
        <taxon>Arthropoda</taxon>
        <taxon>Chelicerata</taxon>
        <taxon>Arachnida</taxon>
        <taxon>Araneae</taxon>
        <taxon>Araneomorphae</taxon>
        <taxon>Entelegynae</taxon>
        <taxon>Araneoidea</taxon>
        <taxon>Araneidae</taxon>
        <taxon>Araneus</taxon>
    </lineage>
</organism>
<comment type="caution">
    <text evidence="2">The sequence shown here is derived from an EMBL/GenBank/DDBJ whole genome shotgun (WGS) entry which is preliminary data.</text>
</comment>
<reference evidence="2 3" key="1">
    <citation type="journal article" date="2019" name="Sci. Rep.">
        <title>Orb-weaving spider Araneus ventricosus genome elucidates the spidroin gene catalogue.</title>
        <authorList>
            <person name="Kono N."/>
            <person name="Nakamura H."/>
            <person name="Ohtoshi R."/>
            <person name="Moran D.A.P."/>
            <person name="Shinohara A."/>
            <person name="Yoshida Y."/>
            <person name="Fujiwara M."/>
            <person name="Mori M."/>
            <person name="Tomita M."/>
            <person name="Arakawa K."/>
        </authorList>
    </citation>
    <scope>NUCLEOTIDE SEQUENCE [LARGE SCALE GENOMIC DNA]</scope>
</reference>
<dbReference type="AlphaFoldDB" id="A0A4Y2QLS0"/>
<evidence type="ECO:0000259" key="1">
    <source>
        <dbReference type="Pfam" id="PF14214"/>
    </source>
</evidence>
<evidence type="ECO:0000313" key="2">
    <source>
        <dbReference type="EMBL" id="GBN64274.1"/>
    </source>
</evidence>
<protein>
    <recommendedName>
        <fullName evidence="1">Helitron helicase-like domain-containing protein</fullName>
    </recommendedName>
</protein>